<dbReference type="InterPro" id="IPR036259">
    <property type="entry name" value="MFS_trans_sf"/>
</dbReference>
<accession>A0AAV9NGM2</accession>
<dbReference type="AlphaFoldDB" id="A0AAV9NGM2"/>
<dbReference type="RefSeq" id="XP_064707527.1">
    <property type="nucleotide sequence ID" value="XM_064856351.1"/>
</dbReference>
<comment type="caution">
    <text evidence="9">The sequence shown here is derived from an EMBL/GenBank/DDBJ whole genome shotgun (WGS) entry which is preliminary data.</text>
</comment>
<reference evidence="9 10" key="1">
    <citation type="submission" date="2023-08" db="EMBL/GenBank/DDBJ databases">
        <title>Black Yeasts Isolated from many extreme environments.</title>
        <authorList>
            <person name="Coleine C."/>
            <person name="Stajich J.E."/>
            <person name="Selbmann L."/>
        </authorList>
    </citation>
    <scope>NUCLEOTIDE SEQUENCE [LARGE SCALE GENOMIC DNA]</scope>
    <source>
        <strain evidence="9 10">CCFEE 5792</strain>
    </source>
</reference>
<feature type="transmembrane region" description="Helical" evidence="7">
    <location>
        <begin position="329"/>
        <end position="350"/>
    </location>
</feature>
<evidence type="ECO:0000313" key="10">
    <source>
        <dbReference type="Proteomes" id="UP001358417"/>
    </source>
</evidence>
<dbReference type="PANTHER" id="PTHR43791">
    <property type="entry name" value="PERMEASE-RELATED"/>
    <property type="match status" value="1"/>
</dbReference>
<evidence type="ECO:0000256" key="4">
    <source>
        <dbReference type="ARBA" id="ARBA00022989"/>
    </source>
</evidence>
<feature type="domain" description="Major facilitator superfamily (MFS) profile" evidence="8">
    <location>
        <begin position="62"/>
        <end position="475"/>
    </location>
</feature>
<feature type="transmembrane region" description="Helical" evidence="7">
    <location>
        <begin position="158"/>
        <end position="178"/>
    </location>
</feature>
<dbReference type="Gene3D" id="1.20.1250.20">
    <property type="entry name" value="MFS general substrate transporter like domains"/>
    <property type="match status" value="2"/>
</dbReference>
<feature type="transmembrane region" description="Helical" evidence="7">
    <location>
        <begin position="446"/>
        <end position="471"/>
    </location>
</feature>
<dbReference type="InterPro" id="IPR011701">
    <property type="entry name" value="MFS"/>
</dbReference>
<dbReference type="CDD" id="cd17327">
    <property type="entry name" value="MFS_FEN2_like"/>
    <property type="match status" value="1"/>
</dbReference>
<gene>
    <name evidence="9" type="ORF">LTR84_012844</name>
</gene>
<evidence type="ECO:0000256" key="3">
    <source>
        <dbReference type="ARBA" id="ARBA00022692"/>
    </source>
</evidence>
<dbReference type="InterPro" id="IPR020846">
    <property type="entry name" value="MFS_dom"/>
</dbReference>
<organism evidence="9 10">
    <name type="scientific">Exophiala bonariae</name>
    <dbReference type="NCBI Taxonomy" id="1690606"/>
    <lineage>
        <taxon>Eukaryota</taxon>
        <taxon>Fungi</taxon>
        <taxon>Dikarya</taxon>
        <taxon>Ascomycota</taxon>
        <taxon>Pezizomycotina</taxon>
        <taxon>Eurotiomycetes</taxon>
        <taxon>Chaetothyriomycetidae</taxon>
        <taxon>Chaetothyriales</taxon>
        <taxon>Herpotrichiellaceae</taxon>
        <taxon>Exophiala</taxon>
    </lineage>
</organism>
<feature type="transmembrane region" description="Helical" evidence="7">
    <location>
        <begin position="190"/>
        <end position="211"/>
    </location>
</feature>
<name>A0AAV9NGM2_9EURO</name>
<evidence type="ECO:0000256" key="7">
    <source>
        <dbReference type="SAM" id="Phobius"/>
    </source>
</evidence>
<keyword evidence="2" id="KW-0813">Transport</keyword>
<keyword evidence="10" id="KW-1185">Reference proteome</keyword>
<protein>
    <recommendedName>
        <fullName evidence="8">Major facilitator superfamily (MFS) profile domain-containing protein</fullName>
    </recommendedName>
</protein>
<feature type="transmembrane region" description="Helical" evidence="7">
    <location>
        <begin position="126"/>
        <end position="146"/>
    </location>
</feature>
<dbReference type="Proteomes" id="UP001358417">
    <property type="component" value="Unassembled WGS sequence"/>
</dbReference>
<dbReference type="SUPFAM" id="SSF103473">
    <property type="entry name" value="MFS general substrate transporter"/>
    <property type="match status" value="1"/>
</dbReference>
<evidence type="ECO:0000256" key="2">
    <source>
        <dbReference type="ARBA" id="ARBA00022448"/>
    </source>
</evidence>
<dbReference type="Pfam" id="PF07690">
    <property type="entry name" value="MFS_1"/>
    <property type="match status" value="1"/>
</dbReference>
<feature type="transmembrane region" description="Helical" evidence="7">
    <location>
        <begin position="418"/>
        <end position="434"/>
    </location>
</feature>
<comment type="subcellular location">
    <subcellularLocation>
        <location evidence="1">Membrane</location>
        <topology evidence="1">Multi-pass membrane protein</topology>
    </subcellularLocation>
</comment>
<proteinExistence type="inferred from homology"/>
<evidence type="ECO:0000256" key="6">
    <source>
        <dbReference type="ARBA" id="ARBA00037968"/>
    </source>
</evidence>
<dbReference type="EMBL" id="JAVRRD010000009">
    <property type="protein sequence ID" value="KAK5055096.1"/>
    <property type="molecule type" value="Genomic_DNA"/>
</dbReference>
<evidence type="ECO:0000259" key="8">
    <source>
        <dbReference type="PROSITE" id="PS50850"/>
    </source>
</evidence>
<keyword evidence="5 7" id="KW-0472">Membrane</keyword>
<keyword evidence="3 7" id="KW-0812">Transmembrane</keyword>
<dbReference type="PROSITE" id="PS50850">
    <property type="entry name" value="MFS"/>
    <property type="match status" value="1"/>
</dbReference>
<evidence type="ECO:0000256" key="5">
    <source>
        <dbReference type="ARBA" id="ARBA00023136"/>
    </source>
</evidence>
<feature type="transmembrane region" description="Helical" evidence="7">
    <location>
        <begin position="357"/>
        <end position="381"/>
    </location>
</feature>
<feature type="transmembrane region" description="Helical" evidence="7">
    <location>
        <begin position="58"/>
        <end position="75"/>
    </location>
</feature>
<sequence length="510" mass="56445">MPKDQKIQSSGADTLTPFSVEDGKIAELADADEALAIFAGQELVEVDEVSNKRILRRIDRIILPILCVVYGLNFLDKTTLSYASVMGLKQDIKLKGDNYQWLASLFYFGYLAWEWPTVRLLQTLPIAKYSGACIILWGLTLALFAVVHDFTGAAVVRFFLGAFEAAVTPGFALITSQWYKTSEQGSRTGIWFSFNGFAQIFGGFVAYGIAVGQKDHHSSTAPWKILFLFTGILTIIVGVLFLVFVPDNQLKARWLTPDDRVLALARVRDNQQGIGNKRFKTYQFVEALKDPLVWAFTFYGIASNIPNGGITNFFSQLIVSFGYTPTHSLLLGTPAGAVEVVVLIFCGWYGDKYQKRLLVSLVGLGIAILGVILLVALPPSAKIGKLIGYYLTLAGPAPFVAILSLISSNVAGYTKKTTVAGLYLIFYCVGNIIGPQTFRPSDAPRYVPAIITILVCYALCAVDILFIWWYCQQQNKKKSAIRAAASYLRVENSEWLDLTDRENPEFVYTL</sequence>
<feature type="transmembrane region" description="Helical" evidence="7">
    <location>
        <begin position="387"/>
        <end position="406"/>
    </location>
</feature>
<evidence type="ECO:0000313" key="9">
    <source>
        <dbReference type="EMBL" id="KAK5055096.1"/>
    </source>
</evidence>
<dbReference type="FunFam" id="1.20.1250.20:FF:000064">
    <property type="entry name" value="MFS allantoate transporter"/>
    <property type="match status" value="1"/>
</dbReference>
<dbReference type="PANTHER" id="PTHR43791:SF1">
    <property type="entry name" value="ALLANTOATE PERMEASE"/>
    <property type="match status" value="1"/>
</dbReference>
<evidence type="ECO:0000256" key="1">
    <source>
        <dbReference type="ARBA" id="ARBA00004141"/>
    </source>
</evidence>
<dbReference type="GeneID" id="89980981"/>
<keyword evidence="4 7" id="KW-1133">Transmembrane helix</keyword>
<dbReference type="GO" id="GO:0022857">
    <property type="term" value="F:transmembrane transporter activity"/>
    <property type="evidence" value="ECO:0007669"/>
    <property type="project" value="InterPro"/>
</dbReference>
<dbReference type="GO" id="GO:0016020">
    <property type="term" value="C:membrane"/>
    <property type="evidence" value="ECO:0007669"/>
    <property type="project" value="UniProtKB-SubCell"/>
</dbReference>
<feature type="transmembrane region" description="Helical" evidence="7">
    <location>
        <begin position="223"/>
        <end position="245"/>
    </location>
</feature>
<comment type="similarity">
    <text evidence="6">Belongs to the major facilitator superfamily. Allantoate permease family.</text>
</comment>